<dbReference type="InterPro" id="IPR029058">
    <property type="entry name" value="AB_hydrolase_fold"/>
</dbReference>
<protein>
    <submittedName>
        <fullName evidence="3">Alpha/beta hydrolase family protein</fullName>
        <ecNumber evidence="3">3.4.-.-</ecNumber>
    </submittedName>
</protein>
<keyword evidence="1 3" id="KW-0378">Hydrolase</keyword>
<dbReference type="InterPro" id="IPR001375">
    <property type="entry name" value="Peptidase_S9_cat"/>
</dbReference>
<accession>A0ABW2PIZ9</accession>
<reference evidence="4" key="1">
    <citation type="journal article" date="2019" name="Int. J. Syst. Evol. Microbiol.">
        <title>The Global Catalogue of Microorganisms (GCM) 10K type strain sequencing project: providing services to taxonomists for standard genome sequencing and annotation.</title>
        <authorList>
            <consortium name="The Broad Institute Genomics Platform"/>
            <consortium name="The Broad Institute Genome Sequencing Center for Infectious Disease"/>
            <person name="Wu L."/>
            <person name="Ma J."/>
        </authorList>
    </citation>
    <scope>NUCLEOTIDE SEQUENCE [LARGE SCALE GENOMIC DNA]</scope>
    <source>
        <strain evidence="4">CCUG 55590</strain>
    </source>
</reference>
<dbReference type="EC" id="3.4.-.-" evidence="3"/>
<comment type="caution">
    <text evidence="3">The sequence shown here is derived from an EMBL/GenBank/DDBJ whole genome shotgun (WGS) entry which is preliminary data.</text>
</comment>
<evidence type="ECO:0000256" key="1">
    <source>
        <dbReference type="ARBA" id="ARBA00022801"/>
    </source>
</evidence>
<dbReference type="SUPFAM" id="SSF53474">
    <property type="entry name" value="alpha/beta-Hydrolases"/>
    <property type="match status" value="1"/>
</dbReference>
<keyword evidence="4" id="KW-1185">Reference proteome</keyword>
<dbReference type="Proteomes" id="UP001596439">
    <property type="component" value="Unassembled WGS sequence"/>
</dbReference>
<dbReference type="RefSeq" id="WP_214787201.1">
    <property type="nucleotide sequence ID" value="NZ_JANIEL010000025.1"/>
</dbReference>
<name>A0ABW2PIZ9_9BACL</name>
<sequence length="254" mass="29057">MIRNWFDRIDVLPPYAGYRVTRGWYTTTDGEEVVAYSIEPKRSNGQVLMYLRGGTARIGDVRLPRLMQFASRGFHVVAPVYRGNHGGTGKEDFGGEDLEDVLSLFDRVHMSGRPIHVLGFSRGGMMALSLASERPVTTVTSWAGVTNLEWTYEEQRSMRKMLRRMTGGDPESAESAYVDRSPLYKEWVAPTLLIHGTDDEQVRLRHATAVAEKLGEQAEFWVLPFGHQLPFWDKWETTEQAMDWMLRQEKALTR</sequence>
<evidence type="ECO:0000313" key="4">
    <source>
        <dbReference type="Proteomes" id="UP001596439"/>
    </source>
</evidence>
<dbReference type="Pfam" id="PF00326">
    <property type="entry name" value="Peptidase_S9"/>
    <property type="match status" value="1"/>
</dbReference>
<dbReference type="PANTHER" id="PTHR42776:SF27">
    <property type="entry name" value="DIPEPTIDYL PEPTIDASE FAMILY MEMBER 6"/>
    <property type="match status" value="1"/>
</dbReference>
<proteinExistence type="predicted"/>
<organism evidence="3 4">
    <name type="scientific">Exiguobacterium aestuarii</name>
    <dbReference type="NCBI Taxonomy" id="273527"/>
    <lineage>
        <taxon>Bacteria</taxon>
        <taxon>Bacillati</taxon>
        <taxon>Bacillota</taxon>
        <taxon>Bacilli</taxon>
        <taxon>Bacillales</taxon>
        <taxon>Bacillales Family XII. Incertae Sedis</taxon>
        <taxon>Exiguobacterium</taxon>
    </lineage>
</organism>
<dbReference type="PANTHER" id="PTHR42776">
    <property type="entry name" value="SERINE PEPTIDASE S9 FAMILY MEMBER"/>
    <property type="match status" value="1"/>
</dbReference>
<dbReference type="EMBL" id="JBHTCE010000001">
    <property type="protein sequence ID" value="MFC7389328.1"/>
    <property type="molecule type" value="Genomic_DNA"/>
</dbReference>
<feature type="domain" description="Peptidase S9 prolyl oligopeptidase catalytic" evidence="2">
    <location>
        <begin position="68"/>
        <end position="216"/>
    </location>
</feature>
<gene>
    <name evidence="3" type="ORF">ACFQO8_04170</name>
</gene>
<evidence type="ECO:0000259" key="2">
    <source>
        <dbReference type="Pfam" id="PF00326"/>
    </source>
</evidence>
<dbReference type="Gene3D" id="3.40.50.1820">
    <property type="entry name" value="alpha/beta hydrolase"/>
    <property type="match status" value="1"/>
</dbReference>
<dbReference type="GO" id="GO:0016787">
    <property type="term" value="F:hydrolase activity"/>
    <property type="evidence" value="ECO:0007669"/>
    <property type="project" value="UniProtKB-KW"/>
</dbReference>
<evidence type="ECO:0000313" key="3">
    <source>
        <dbReference type="EMBL" id="MFC7389328.1"/>
    </source>
</evidence>